<reference evidence="2" key="1">
    <citation type="submission" date="2020-02" db="EMBL/GenBank/DDBJ databases">
        <authorList>
            <person name="Olsen N.S."/>
            <person name="Forero-Junco L."/>
            <person name="Kot W."/>
            <person name="Hansen L.H."/>
        </authorList>
    </citation>
    <scope>NUCLEOTIDE SEQUENCE [LARGE SCALE GENOMIC DNA]</scope>
</reference>
<sequence length="49" mass="5694">MTKEQQIKMTEEMLKGLRDSLLEAKDETTKRGIQSLIDMAVKNIEELKK</sequence>
<gene>
    <name evidence="1" type="ORF">nattely_80</name>
</gene>
<keyword evidence="2" id="KW-1185">Reference proteome</keyword>
<dbReference type="Proteomes" id="UP000501773">
    <property type="component" value="Segment"/>
</dbReference>
<name>A0A6G9LLI5_9CAUD</name>
<evidence type="ECO:0000313" key="2">
    <source>
        <dbReference type="Proteomes" id="UP000501773"/>
    </source>
</evidence>
<protein>
    <submittedName>
        <fullName evidence="1">Uncharacterized protein</fullName>
    </submittedName>
</protein>
<evidence type="ECO:0000313" key="1">
    <source>
        <dbReference type="EMBL" id="QIQ66247.1"/>
    </source>
</evidence>
<organism evidence="1 2">
    <name type="scientific">Enterococcus phage nattely</name>
    <dbReference type="NCBI Taxonomy" id="2719593"/>
    <lineage>
        <taxon>Viruses</taxon>
        <taxon>Duplodnaviria</taxon>
        <taxon>Heunggongvirae</taxon>
        <taxon>Uroviricota</taxon>
        <taxon>Caudoviricetes</taxon>
        <taxon>Andrewesvirinae</taxon>
        <taxon>Vipetofemvirus</taxon>
        <taxon>Vipetofemvirus nattely</taxon>
    </lineage>
</organism>
<proteinExistence type="predicted"/>
<accession>A0A6G9LLI5</accession>
<dbReference type="EMBL" id="MT119360">
    <property type="protein sequence ID" value="QIQ66247.1"/>
    <property type="molecule type" value="Genomic_DNA"/>
</dbReference>